<evidence type="ECO:0000313" key="1">
    <source>
        <dbReference type="EMBL" id="NYS47131.1"/>
    </source>
</evidence>
<proteinExistence type="predicted"/>
<reference evidence="1 2" key="1">
    <citation type="submission" date="2020-07" db="EMBL/GenBank/DDBJ databases">
        <title>MOT database genomes.</title>
        <authorList>
            <person name="Joseph S."/>
            <person name="Aduse-Opoku J."/>
            <person name="Hashim A."/>
            <person name="Wade W."/>
            <person name="Curtis M."/>
        </authorList>
    </citation>
    <scope>NUCLEOTIDE SEQUENCE [LARGE SCALE GENOMIC DNA]</scope>
    <source>
        <strain evidence="1 2">CIP 106318</strain>
    </source>
</reference>
<dbReference type="RefSeq" id="WP_179940662.1">
    <property type="nucleotide sequence ID" value="NZ_JACBYF010000003.1"/>
</dbReference>
<gene>
    <name evidence="1" type="ORF">HZY85_02840</name>
</gene>
<sequence length="160" mass="19233">MKYYEELKEELIKKIREEFGYEKSTYIEETDLAHYPKIDLEVLQSQIELLKWSVREINGKIDDTLFSENSYSLICLDFNISYEKSKDLLMWLGIVFRKNKKLEISYNDMYEVLADTISNIVPELNSPKDILVYKALIRTAFLNYYKDEFEYIEKMLVEIF</sequence>
<protein>
    <submittedName>
        <fullName evidence="1">Uncharacterized protein</fullName>
    </submittedName>
</protein>
<dbReference type="Proteomes" id="UP000531840">
    <property type="component" value="Unassembled WGS sequence"/>
</dbReference>
<name>A0ABX2SZ36_9BACL</name>
<comment type="caution">
    <text evidence="1">The sequence shown here is derived from an EMBL/GenBank/DDBJ whole genome shotgun (WGS) entry which is preliminary data.</text>
</comment>
<dbReference type="EMBL" id="JACBYF010000003">
    <property type="protein sequence ID" value="NYS47131.1"/>
    <property type="molecule type" value="Genomic_DNA"/>
</dbReference>
<evidence type="ECO:0000313" key="2">
    <source>
        <dbReference type="Proteomes" id="UP000531840"/>
    </source>
</evidence>
<keyword evidence="2" id="KW-1185">Reference proteome</keyword>
<accession>A0ABX2SZ36</accession>
<organism evidence="1 2">
    <name type="scientific">Gemelliphila palaticanis</name>
    <dbReference type="NCBI Taxonomy" id="81950"/>
    <lineage>
        <taxon>Bacteria</taxon>
        <taxon>Bacillati</taxon>
        <taxon>Bacillota</taxon>
        <taxon>Bacilli</taxon>
        <taxon>Bacillales</taxon>
        <taxon>Gemellaceae</taxon>
        <taxon>Gemelliphila</taxon>
    </lineage>
</organism>